<feature type="region of interest" description="Disordered" evidence="1">
    <location>
        <begin position="1"/>
        <end position="48"/>
    </location>
</feature>
<keyword evidence="2" id="KW-1133">Transmembrane helix</keyword>
<evidence type="ECO:0000313" key="4">
    <source>
        <dbReference type="Proteomes" id="UP001500466"/>
    </source>
</evidence>
<name>A0ABP9HRK0_9ACTN</name>
<reference evidence="4" key="1">
    <citation type="journal article" date="2019" name="Int. J. Syst. Evol. Microbiol.">
        <title>The Global Catalogue of Microorganisms (GCM) 10K type strain sequencing project: providing services to taxonomists for standard genome sequencing and annotation.</title>
        <authorList>
            <consortium name="The Broad Institute Genomics Platform"/>
            <consortium name="The Broad Institute Genome Sequencing Center for Infectious Disease"/>
            <person name="Wu L."/>
            <person name="Ma J."/>
        </authorList>
    </citation>
    <scope>NUCLEOTIDE SEQUENCE [LARGE SCALE GENOMIC DNA]</scope>
    <source>
        <strain evidence="4">JCM 17986</strain>
    </source>
</reference>
<feature type="transmembrane region" description="Helical" evidence="2">
    <location>
        <begin position="284"/>
        <end position="304"/>
    </location>
</feature>
<dbReference type="PANTHER" id="PTHR11328">
    <property type="entry name" value="MAJOR FACILITATOR SUPERFAMILY DOMAIN-CONTAINING PROTEIN"/>
    <property type="match status" value="1"/>
</dbReference>
<feature type="transmembrane region" description="Helical" evidence="2">
    <location>
        <begin position="59"/>
        <end position="81"/>
    </location>
</feature>
<feature type="transmembrane region" description="Helical" evidence="2">
    <location>
        <begin position="316"/>
        <end position="333"/>
    </location>
</feature>
<feature type="transmembrane region" description="Helical" evidence="2">
    <location>
        <begin position="455"/>
        <end position="479"/>
    </location>
</feature>
<dbReference type="PANTHER" id="PTHR11328:SF24">
    <property type="entry name" value="MAJOR FACILITATOR SUPERFAMILY (MFS) PROFILE DOMAIN-CONTAINING PROTEIN"/>
    <property type="match status" value="1"/>
</dbReference>
<feature type="transmembrane region" description="Helical" evidence="2">
    <location>
        <begin position="345"/>
        <end position="363"/>
    </location>
</feature>
<feature type="transmembrane region" description="Helical" evidence="2">
    <location>
        <begin position="87"/>
        <end position="106"/>
    </location>
</feature>
<feature type="transmembrane region" description="Helical" evidence="2">
    <location>
        <begin position="127"/>
        <end position="146"/>
    </location>
</feature>
<dbReference type="InterPro" id="IPR036259">
    <property type="entry name" value="MFS_trans_sf"/>
</dbReference>
<dbReference type="Gene3D" id="1.20.1250.20">
    <property type="entry name" value="MFS general substrate transporter like domains"/>
    <property type="match status" value="2"/>
</dbReference>
<dbReference type="Proteomes" id="UP001500466">
    <property type="component" value="Unassembled WGS sequence"/>
</dbReference>
<feature type="transmembrane region" description="Helical" evidence="2">
    <location>
        <begin position="228"/>
        <end position="249"/>
    </location>
</feature>
<evidence type="ECO:0000256" key="1">
    <source>
        <dbReference type="SAM" id="MobiDB-lite"/>
    </source>
</evidence>
<comment type="caution">
    <text evidence="3">The sequence shown here is derived from an EMBL/GenBank/DDBJ whole genome shotgun (WGS) entry which is preliminary data.</text>
</comment>
<proteinExistence type="predicted"/>
<gene>
    <name evidence="3" type="ORF">GCM10023205_50010</name>
</gene>
<dbReference type="Pfam" id="PF13347">
    <property type="entry name" value="MFS_2"/>
    <property type="match status" value="1"/>
</dbReference>
<feature type="transmembrane region" description="Helical" evidence="2">
    <location>
        <begin position="152"/>
        <end position="176"/>
    </location>
</feature>
<dbReference type="InterPro" id="IPR039672">
    <property type="entry name" value="MFS_2"/>
</dbReference>
<sequence length="509" mass="53514">MPRQYVRGMVPAEGTGATTSAPDSSDTSGQTVRISADAQPEAPPDGAPSALPGVVRIGYGLGSFGTGIFGAVPGLLLLYYLTDVLGVTPLVAGVVVFLPKAWDAVANPYTGSLSDRTDHRWGPRRPWMLGGALTLPFFFAAMFAGPPLTGNWAALYVGCMYLLAATAFAAFQVPYIAMPAEITTDHHERTRMMAWRVAFLSFAIMLSGGIAPLIAGHSGDDDPGTLDGYRVMGVALGVLLMAGMLAAFFTTARARTVVRAEAGERSILKQLAVARTNRSFMNLFGMYVIQAVGAGSMLAGVQYFSTYVLDDPSATTWLFAALVLPSIVVMPLWSRAALRFGKRAAAFAASCCFLVAALLMTSADHVPAGVVYGITGIAGIGYAGMQMLPMSMIGDAVAADAMVTGKRRAGVFTGVWTAGEMLGLALGAGIFALVLQVTGFVSSDADHRVPQPDAALSGVLFGFTLLPAVLLVLSMPFILRYDLTEEKLAELRERHTPVPAPRATGEDTP</sequence>
<evidence type="ECO:0000256" key="2">
    <source>
        <dbReference type="SAM" id="Phobius"/>
    </source>
</evidence>
<evidence type="ECO:0000313" key="3">
    <source>
        <dbReference type="EMBL" id="GAA4976756.1"/>
    </source>
</evidence>
<organism evidence="3 4">
    <name type="scientific">Yinghuangia aomiensis</name>
    <dbReference type="NCBI Taxonomy" id="676205"/>
    <lineage>
        <taxon>Bacteria</taxon>
        <taxon>Bacillati</taxon>
        <taxon>Actinomycetota</taxon>
        <taxon>Actinomycetes</taxon>
        <taxon>Kitasatosporales</taxon>
        <taxon>Streptomycetaceae</taxon>
        <taxon>Yinghuangia</taxon>
    </lineage>
</organism>
<feature type="compositionally biased region" description="Low complexity" evidence="1">
    <location>
        <begin position="14"/>
        <end position="29"/>
    </location>
</feature>
<feature type="transmembrane region" description="Helical" evidence="2">
    <location>
        <begin position="197"/>
        <end position="216"/>
    </location>
</feature>
<dbReference type="SUPFAM" id="SSF103473">
    <property type="entry name" value="MFS general substrate transporter"/>
    <property type="match status" value="1"/>
</dbReference>
<feature type="transmembrane region" description="Helical" evidence="2">
    <location>
        <begin position="369"/>
        <end position="388"/>
    </location>
</feature>
<keyword evidence="2" id="KW-0472">Membrane</keyword>
<feature type="transmembrane region" description="Helical" evidence="2">
    <location>
        <begin position="409"/>
        <end position="435"/>
    </location>
</feature>
<protein>
    <submittedName>
        <fullName evidence="3">MFS transporter</fullName>
    </submittedName>
</protein>
<keyword evidence="2" id="KW-0812">Transmembrane</keyword>
<dbReference type="CDD" id="cd17332">
    <property type="entry name" value="MFS_MelB_like"/>
    <property type="match status" value="1"/>
</dbReference>
<accession>A0ABP9HRK0</accession>
<dbReference type="EMBL" id="BAABHS010000018">
    <property type="protein sequence ID" value="GAA4976756.1"/>
    <property type="molecule type" value="Genomic_DNA"/>
</dbReference>
<keyword evidence="4" id="KW-1185">Reference proteome</keyword>